<dbReference type="GO" id="GO:0005886">
    <property type="term" value="C:plasma membrane"/>
    <property type="evidence" value="ECO:0007669"/>
    <property type="project" value="UniProtKB-SubCell"/>
</dbReference>
<evidence type="ECO:0000256" key="9">
    <source>
        <dbReference type="ARBA" id="ARBA00022984"/>
    </source>
</evidence>
<dbReference type="PANTHER" id="PTHR30627:SF2">
    <property type="entry name" value="PEPTIDOGLYCAN D,D-TRANSPEPTIDASE MRDA"/>
    <property type="match status" value="1"/>
</dbReference>
<dbReference type="EMBL" id="BJXW01000012">
    <property type="protein sequence ID" value="GEN31092.1"/>
    <property type="molecule type" value="Genomic_DNA"/>
</dbReference>
<proteinExistence type="inferred from homology"/>
<evidence type="ECO:0000256" key="8">
    <source>
        <dbReference type="ARBA" id="ARBA00022960"/>
    </source>
</evidence>
<reference evidence="17 18" key="1">
    <citation type="submission" date="2019-07" db="EMBL/GenBank/DDBJ databases">
        <title>Whole genome shotgun sequence of Cerasibacillus quisquiliarum NBRC 102429.</title>
        <authorList>
            <person name="Hosoyama A."/>
            <person name="Uohara A."/>
            <person name="Ohji S."/>
            <person name="Ichikawa N."/>
        </authorList>
    </citation>
    <scope>NUCLEOTIDE SEQUENCE [LARGE SCALE GENOMIC DNA]</scope>
    <source>
        <strain evidence="17 18">NBRC 102429</strain>
    </source>
</reference>
<comment type="caution">
    <text evidence="17">The sequence shown here is derived from an EMBL/GenBank/DDBJ whole genome shotgun (WGS) entry which is preliminary data.</text>
</comment>
<dbReference type="Gene3D" id="3.40.710.10">
    <property type="entry name" value="DD-peptidase/beta-lactamase superfamily"/>
    <property type="match status" value="1"/>
</dbReference>
<evidence type="ECO:0000256" key="11">
    <source>
        <dbReference type="ARBA" id="ARBA00023136"/>
    </source>
</evidence>
<dbReference type="Gene3D" id="3.90.1310.10">
    <property type="entry name" value="Penicillin-binding protein 2a (Domain 2)"/>
    <property type="match status" value="1"/>
</dbReference>
<dbReference type="Pfam" id="PF00905">
    <property type="entry name" value="Transpeptidase"/>
    <property type="match status" value="1"/>
</dbReference>
<comment type="pathway">
    <text evidence="3">Cell wall biogenesis; peptidoglycan biosynthesis.</text>
</comment>
<evidence type="ECO:0000256" key="7">
    <source>
        <dbReference type="ARBA" id="ARBA00022692"/>
    </source>
</evidence>
<dbReference type="GO" id="GO:0009002">
    <property type="term" value="F:serine-type D-Ala-D-Ala carboxypeptidase activity"/>
    <property type="evidence" value="ECO:0007669"/>
    <property type="project" value="UniProtKB-EC"/>
</dbReference>
<dbReference type="SUPFAM" id="SSF56519">
    <property type="entry name" value="Penicillin binding protein dimerisation domain"/>
    <property type="match status" value="1"/>
</dbReference>
<dbReference type="InterPro" id="IPR012338">
    <property type="entry name" value="Beta-lactam/transpept-like"/>
</dbReference>
<dbReference type="Pfam" id="PF03717">
    <property type="entry name" value="PBP_dimer"/>
    <property type="match status" value="1"/>
</dbReference>
<keyword evidence="12" id="KW-0961">Cell wall biogenesis/degradation</keyword>
<comment type="subcellular location">
    <subcellularLocation>
        <location evidence="2">Cell membrane</location>
    </subcellularLocation>
    <subcellularLocation>
        <location evidence="1">Membrane</location>
        <topology evidence="1">Single-pass membrane protein</topology>
    </subcellularLocation>
</comment>
<evidence type="ECO:0000259" key="15">
    <source>
        <dbReference type="Pfam" id="PF00905"/>
    </source>
</evidence>
<keyword evidence="9" id="KW-0573">Peptidoglycan synthesis</keyword>
<dbReference type="OrthoDB" id="9770103at2"/>
<evidence type="ECO:0000256" key="6">
    <source>
        <dbReference type="ARBA" id="ARBA00022475"/>
    </source>
</evidence>
<dbReference type="InterPro" id="IPR050515">
    <property type="entry name" value="Beta-lactam/transpept"/>
</dbReference>
<dbReference type="GO" id="GO:0008658">
    <property type="term" value="F:penicillin binding"/>
    <property type="evidence" value="ECO:0007669"/>
    <property type="project" value="InterPro"/>
</dbReference>
<dbReference type="EC" id="3.4.16.4" evidence="5"/>
<dbReference type="Proteomes" id="UP000321491">
    <property type="component" value="Unassembled WGS sequence"/>
</dbReference>
<dbReference type="GO" id="GO:0009252">
    <property type="term" value="P:peptidoglycan biosynthetic process"/>
    <property type="evidence" value="ECO:0007669"/>
    <property type="project" value="UniProtKB-UniPathway"/>
</dbReference>
<organism evidence="17 18">
    <name type="scientific">Cerasibacillus quisquiliarum</name>
    <dbReference type="NCBI Taxonomy" id="227865"/>
    <lineage>
        <taxon>Bacteria</taxon>
        <taxon>Bacillati</taxon>
        <taxon>Bacillota</taxon>
        <taxon>Bacilli</taxon>
        <taxon>Bacillales</taxon>
        <taxon>Bacillaceae</taxon>
        <taxon>Cerasibacillus</taxon>
    </lineage>
</organism>
<evidence type="ECO:0000256" key="1">
    <source>
        <dbReference type="ARBA" id="ARBA00004167"/>
    </source>
</evidence>
<dbReference type="InterPro" id="IPR005311">
    <property type="entry name" value="PBP_dimer"/>
</dbReference>
<evidence type="ECO:0000256" key="2">
    <source>
        <dbReference type="ARBA" id="ARBA00004236"/>
    </source>
</evidence>
<evidence type="ECO:0000256" key="12">
    <source>
        <dbReference type="ARBA" id="ARBA00023316"/>
    </source>
</evidence>
<dbReference type="UniPathway" id="UPA00219"/>
<dbReference type="GO" id="GO:0071555">
    <property type="term" value="P:cell wall organization"/>
    <property type="evidence" value="ECO:0007669"/>
    <property type="project" value="UniProtKB-KW"/>
</dbReference>
<feature type="domain" description="Penicillin-binding protein dimerisation" evidence="16">
    <location>
        <begin position="59"/>
        <end position="311"/>
    </location>
</feature>
<dbReference type="InterPro" id="IPR001460">
    <property type="entry name" value="PCN-bd_Tpept"/>
</dbReference>
<keyword evidence="11 14" id="KW-0472">Membrane</keyword>
<dbReference type="GO" id="GO:0071972">
    <property type="term" value="F:peptidoglycan L,D-transpeptidase activity"/>
    <property type="evidence" value="ECO:0007669"/>
    <property type="project" value="TreeGrafter"/>
</dbReference>
<name>A0A511V172_9BACI</name>
<dbReference type="GO" id="GO:0008360">
    <property type="term" value="P:regulation of cell shape"/>
    <property type="evidence" value="ECO:0007669"/>
    <property type="project" value="UniProtKB-KW"/>
</dbReference>
<evidence type="ECO:0000259" key="16">
    <source>
        <dbReference type="Pfam" id="PF03717"/>
    </source>
</evidence>
<keyword evidence="10 14" id="KW-1133">Transmembrane helix</keyword>
<sequence>MSAKDEKKKQRRIPIRLNILFFIVFLLFSVLILQLGVVQILNGEAYQKEIERTVKDRTKIPVPRGKIYDRNHTLIVDNKPLYSITYTPPKGVQARDRLDVARKLSKYITMYNPNDSNDRKKKVKTITDRDRREYWFLLGENEENEKKLNKRLTEKEKEELDHADQYKLMLERITKEELDELTKEDEDIILIKKELDKAYSLTPQIVKNEGVTPEEYALVAEHLDELPGINATTDWDREYPLDHTLKNLLGTITTEKRGIPKEKVQHYLAKGYSRNDRVGISGLEEQYEDVLRGRKEQIEYTTDKSGNIIDAITVVEGRRGKDLVLTIDVEYQKRLEKVVQRHLKNAINHTSANRFLEDAIAIAMNPKTGEILGLTAQHYNRETKKFESHDYKVLYDAHRPGSAIKGATVLAGYQSGVVTPGQQFFDTPIKIAGTPIKKSVTNMGWVNDLQALERSSNVYMFNIAMRMGGEYHYRPNKNIKFNPVSLQEIRNYFSQFGLGVKTGVDYPYEATGYKGSNPPNLLDYSIGQYDTYTAIQLVQYISTIANGGYRMKPHFVKEIREPITTDDDELGPVYKKHHPEVLNRVQMKDEWLERVQKGLRLVYSSGTASRFFSNKPYSPAGKTGTAENEVHDEITGQKLGDTNNLVLVGYAPFDDPEIAFAVIAPNLGAIRGQYPISNEIGQGILDEYFDLKKSRKQGESSDAIEDE</sequence>
<evidence type="ECO:0000256" key="3">
    <source>
        <dbReference type="ARBA" id="ARBA00004752"/>
    </source>
</evidence>
<protein>
    <recommendedName>
        <fullName evidence="5">serine-type D-Ala-D-Ala carboxypeptidase</fullName>
        <ecNumber evidence="5">3.4.16.4</ecNumber>
    </recommendedName>
</protein>
<keyword evidence="7 14" id="KW-0812">Transmembrane</keyword>
<dbReference type="RefSeq" id="WP_146936968.1">
    <property type="nucleotide sequence ID" value="NZ_BJXW01000012.1"/>
</dbReference>
<dbReference type="PANTHER" id="PTHR30627">
    <property type="entry name" value="PEPTIDOGLYCAN D,D-TRANSPEPTIDASE"/>
    <property type="match status" value="1"/>
</dbReference>
<dbReference type="AlphaFoldDB" id="A0A511V172"/>
<keyword evidence="6" id="KW-1003">Cell membrane</keyword>
<keyword evidence="8" id="KW-0133">Cell shape</keyword>
<gene>
    <name evidence="17" type="primary">yqgF</name>
    <name evidence="17" type="ORF">CQU01_13300</name>
</gene>
<evidence type="ECO:0000313" key="17">
    <source>
        <dbReference type="EMBL" id="GEN31092.1"/>
    </source>
</evidence>
<evidence type="ECO:0000256" key="13">
    <source>
        <dbReference type="ARBA" id="ARBA00034000"/>
    </source>
</evidence>
<evidence type="ECO:0000256" key="10">
    <source>
        <dbReference type="ARBA" id="ARBA00022989"/>
    </source>
</evidence>
<feature type="domain" description="Penicillin-binding protein transpeptidase" evidence="15">
    <location>
        <begin position="360"/>
        <end position="682"/>
    </location>
</feature>
<accession>A0A511V172</accession>
<comment type="catalytic activity">
    <reaction evidence="13">
        <text>Preferential cleavage: (Ac)2-L-Lys-D-Ala-|-D-Ala. Also transpeptidation of peptidyl-alanyl moieties that are N-acyl substituents of D-alanine.</text>
        <dbReference type="EC" id="3.4.16.4"/>
    </reaction>
</comment>
<evidence type="ECO:0000256" key="14">
    <source>
        <dbReference type="SAM" id="Phobius"/>
    </source>
</evidence>
<dbReference type="InterPro" id="IPR036138">
    <property type="entry name" value="PBP_dimer_sf"/>
</dbReference>
<keyword evidence="18" id="KW-1185">Reference proteome</keyword>
<evidence type="ECO:0000256" key="5">
    <source>
        <dbReference type="ARBA" id="ARBA00012448"/>
    </source>
</evidence>
<feature type="transmembrane region" description="Helical" evidence="14">
    <location>
        <begin position="20"/>
        <end position="41"/>
    </location>
</feature>
<dbReference type="SUPFAM" id="SSF56601">
    <property type="entry name" value="beta-lactamase/transpeptidase-like"/>
    <property type="match status" value="1"/>
</dbReference>
<dbReference type="Gene3D" id="1.10.10.1230">
    <property type="entry name" value="Penicillin-binding protein, N-terminal non-catalytic domain, head sub-domain"/>
    <property type="match status" value="1"/>
</dbReference>
<comment type="similarity">
    <text evidence="4">Belongs to the transpeptidase family.</text>
</comment>
<evidence type="ECO:0000256" key="4">
    <source>
        <dbReference type="ARBA" id="ARBA00007171"/>
    </source>
</evidence>
<evidence type="ECO:0000313" key="18">
    <source>
        <dbReference type="Proteomes" id="UP000321491"/>
    </source>
</evidence>